<sequence length="89" mass="9796">MYVTNADDSNGKRLDNGSWSGSIGMVHHGEADFTAAISLDLFRYHVGEVSEIIFIDEYSAAYKRPSVQSDIAGFVKPFTPLVSERPCPI</sequence>
<keyword evidence="2" id="KW-1185">Reference proteome</keyword>
<dbReference type="AlphaFoldDB" id="A0AAE1GAY2"/>
<evidence type="ECO:0000313" key="2">
    <source>
        <dbReference type="Proteomes" id="UP001286313"/>
    </source>
</evidence>
<dbReference type="Gene3D" id="3.40.190.10">
    <property type="entry name" value="Periplasmic binding protein-like II"/>
    <property type="match status" value="1"/>
</dbReference>
<protein>
    <submittedName>
        <fullName evidence="1">Uncharacterized protein</fullName>
    </submittedName>
</protein>
<reference evidence="1" key="1">
    <citation type="submission" date="2023-10" db="EMBL/GenBank/DDBJ databases">
        <title>Genome assemblies of two species of porcelain crab, Petrolisthes cinctipes and Petrolisthes manimaculis (Anomura: Porcellanidae).</title>
        <authorList>
            <person name="Angst P."/>
        </authorList>
    </citation>
    <scope>NUCLEOTIDE SEQUENCE</scope>
    <source>
        <strain evidence="1">PB745_01</strain>
        <tissue evidence="1">Gill</tissue>
    </source>
</reference>
<dbReference type="Proteomes" id="UP001286313">
    <property type="component" value="Unassembled WGS sequence"/>
</dbReference>
<name>A0AAE1GAY2_PETCI</name>
<proteinExistence type="predicted"/>
<comment type="caution">
    <text evidence="1">The sequence shown here is derived from an EMBL/GenBank/DDBJ whole genome shotgun (WGS) entry which is preliminary data.</text>
</comment>
<organism evidence="1 2">
    <name type="scientific">Petrolisthes cinctipes</name>
    <name type="common">Flat porcelain crab</name>
    <dbReference type="NCBI Taxonomy" id="88211"/>
    <lineage>
        <taxon>Eukaryota</taxon>
        <taxon>Metazoa</taxon>
        <taxon>Ecdysozoa</taxon>
        <taxon>Arthropoda</taxon>
        <taxon>Crustacea</taxon>
        <taxon>Multicrustacea</taxon>
        <taxon>Malacostraca</taxon>
        <taxon>Eumalacostraca</taxon>
        <taxon>Eucarida</taxon>
        <taxon>Decapoda</taxon>
        <taxon>Pleocyemata</taxon>
        <taxon>Anomura</taxon>
        <taxon>Galatheoidea</taxon>
        <taxon>Porcellanidae</taxon>
        <taxon>Petrolisthes</taxon>
    </lineage>
</organism>
<accession>A0AAE1GAY2</accession>
<dbReference type="EMBL" id="JAWQEG010000555">
    <property type="protein sequence ID" value="KAK3888424.1"/>
    <property type="molecule type" value="Genomic_DNA"/>
</dbReference>
<evidence type="ECO:0000313" key="1">
    <source>
        <dbReference type="EMBL" id="KAK3888424.1"/>
    </source>
</evidence>
<gene>
    <name evidence="1" type="ORF">Pcinc_007552</name>
</gene>